<evidence type="ECO:0000259" key="2">
    <source>
        <dbReference type="Pfam" id="PF00535"/>
    </source>
</evidence>
<comment type="caution">
    <text evidence="3">The sequence shown here is derived from an EMBL/GenBank/DDBJ whole genome shotgun (WGS) entry which is preliminary data.</text>
</comment>
<evidence type="ECO:0000313" key="4">
    <source>
        <dbReference type="Proteomes" id="UP001596230"/>
    </source>
</evidence>
<dbReference type="Gene3D" id="3.90.550.10">
    <property type="entry name" value="Spore Coat Polysaccharide Biosynthesis Protein SpsA, Chain A"/>
    <property type="match status" value="1"/>
</dbReference>
<feature type="domain" description="Glycosyltransferase 2-like" evidence="2">
    <location>
        <begin position="8"/>
        <end position="144"/>
    </location>
</feature>
<reference evidence="4" key="1">
    <citation type="journal article" date="2019" name="Int. J. Syst. Evol. Microbiol.">
        <title>The Global Catalogue of Microorganisms (GCM) 10K type strain sequencing project: providing services to taxonomists for standard genome sequencing and annotation.</title>
        <authorList>
            <consortium name="The Broad Institute Genomics Platform"/>
            <consortium name="The Broad Institute Genome Sequencing Center for Infectious Disease"/>
            <person name="Wu L."/>
            <person name="Ma J."/>
        </authorList>
    </citation>
    <scope>NUCLEOTIDE SEQUENCE [LARGE SCALE GENOMIC DNA]</scope>
    <source>
        <strain evidence="4">CGMCC 1.18518</strain>
    </source>
</reference>
<proteinExistence type="predicted"/>
<dbReference type="Proteomes" id="UP001596230">
    <property type="component" value="Unassembled WGS sequence"/>
</dbReference>
<dbReference type="PANTHER" id="PTHR43685">
    <property type="entry name" value="GLYCOSYLTRANSFERASE"/>
    <property type="match status" value="1"/>
</dbReference>
<dbReference type="InterPro" id="IPR001173">
    <property type="entry name" value="Glyco_trans_2-like"/>
</dbReference>
<accession>A0ABW1W181</accession>
<gene>
    <name evidence="3" type="ORF">ACFP9W_11575</name>
</gene>
<dbReference type="InterPro" id="IPR029044">
    <property type="entry name" value="Nucleotide-diphossugar_trans"/>
</dbReference>
<dbReference type="CDD" id="cd00761">
    <property type="entry name" value="Glyco_tranf_GTA_type"/>
    <property type="match status" value="1"/>
</dbReference>
<name>A0ABW1W181_9GAMM</name>
<keyword evidence="4" id="KW-1185">Reference proteome</keyword>
<dbReference type="InterPro" id="IPR050834">
    <property type="entry name" value="Glycosyltransf_2"/>
</dbReference>
<sequence length="426" mass="48560">MSEPKVTAIITTFNAAHYIAETLHTITSQSLQALQIIIVDDASTDNTVAILREHCATDERVTILVNEENRGAGYSRNRAFPLATGEFVIFLDDDDLCANDMLEQAYGHAVSAGADVVVFRSDNLDSLTQQRTPAPWTIQAESLPLSRTFTAFETRGNFFRTFIWWAWDKLIRRDLILRSGLQFQEIRTSNDLFFVCALLLQAGAISVCDATLISHRDNRAGSLSNTRELSYDCSLQAIRALYHHLNEQPVYQPLHRDFLNYSIDFLSWSLSTLKHWPAYSDFYRQIRTFYQQIPPVPAAEIESEYLEACYQDLSCGDPETTLMKLKCRLEQDLRHHMTCGAEQRQQRLVLQQQLTEAERAVSEQAEQVAQNHRMAAEIERLQQQAAGQQLHVSELQALNEQYQQERAQRPTTIAGKLCSLLGGRRK</sequence>
<evidence type="ECO:0000313" key="3">
    <source>
        <dbReference type="EMBL" id="MFC6378705.1"/>
    </source>
</evidence>
<organism evidence="3 4">
    <name type="scientific">Tatumella terrea</name>
    <dbReference type="NCBI Taxonomy" id="419007"/>
    <lineage>
        <taxon>Bacteria</taxon>
        <taxon>Pseudomonadati</taxon>
        <taxon>Pseudomonadota</taxon>
        <taxon>Gammaproteobacteria</taxon>
        <taxon>Enterobacterales</taxon>
        <taxon>Erwiniaceae</taxon>
        <taxon>Tatumella</taxon>
    </lineage>
</organism>
<feature type="coiled-coil region" evidence="1">
    <location>
        <begin position="347"/>
        <end position="398"/>
    </location>
</feature>
<evidence type="ECO:0000256" key="1">
    <source>
        <dbReference type="SAM" id="Coils"/>
    </source>
</evidence>
<protein>
    <submittedName>
        <fullName evidence="3">Glycosyltransferase family 2 protein</fullName>
    </submittedName>
</protein>
<dbReference type="RefSeq" id="WP_385951299.1">
    <property type="nucleotide sequence ID" value="NZ_JBHSUB010000013.1"/>
</dbReference>
<dbReference type="Pfam" id="PF00535">
    <property type="entry name" value="Glycos_transf_2"/>
    <property type="match status" value="1"/>
</dbReference>
<dbReference type="PANTHER" id="PTHR43685:SF2">
    <property type="entry name" value="GLYCOSYLTRANSFERASE 2-LIKE DOMAIN-CONTAINING PROTEIN"/>
    <property type="match status" value="1"/>
</dbReference>
<dbReference type="EMBL" id="JBHSUB010000013">
    <property type="protein sequence ID" value="MFC6378705.1"/>
    <property type="molecule type" value="Genomic_DNA"/>
</dbReference>
<keyword evidence="1" id="KW-0175">Coiled coil</keyword>
<dbReference type="SUPFAM" id="SSF53448">
    <property type="entry name" value="Nucleotide-diphospho-sugar transferases"/>
    <property type="match status" value="1"/>
</dbReference>